<protein>
    <recommendedName>
        <fullName evidence="5">pyranose dehydrogenase (acceptor)</fullName>
        <ecNumber evidence="5">1.1.99.29</ecNumber>
    </recommendedName>
</protein>
<accession>A0A8H5B3Z9</accession>
<evidence type="ECO:0000256" key="5">
    <source>
        <dbReference type="ARBA" id="ARBA00013177"/>
    </source>
</evidence>
<keyword evidence="17" id="KW-0732">Signal</keyword>
<feature type="active site" description="Proton acceptor" evidence="16">
    <location>
        <position position="610"/>
    </location>
</feature>
<evidence type="ECO:0000256" key="2">
    <source>
        <dbReference type="ARBA" id="ARBA00004613"/>
    </source>
</evidence>
<organism evidence="19 20">
    <name type="scientific">Psilocybe cf. subviscida</name>
    <dbReference type="NCBI Taxonomy" id="2480587"/>
    <lineage>
        <taxon>Eukaryota</taxon>
        <taxon>Fungi</taxon>
        <taxon>Dikarya</taxon>
        <taxon>Basidiomycota</taxon>
        <taxon>Agaricomycotina</taxon>
        <taxon>Agaricomycetes</taxon>
        <taxon>Agaricomycetidae</taxon>
        <taxon>Agaricales</taxon>
        <taxon>Agaricineae</taxon>
        <taxon>Strophariaceae</taxon>
        <taxon>Psilocybe</taxon>
    </lineage>
</organism>
<evidence type="ECO:0000313" key="20">
    <source>
        <dbReference type="Proteomes" id="UP000567179"/>
    </source>
</evidence>
<evidence type="ECO:0000256" key="7">
    <source>
        <dbReference type="ARBA" id="ARBA00022630"/>
    </source>
</evidence>
<sequence length="674" mass="70769">MSRRSVQATLLALLTTAVVSSSAPGGSLYGREFITNNGLQTSYDYIIVGGGLAGLVTASRLTEDSDVSVLVLEAGLSGDAAASRINSPAGAYYASIVNSEYDWQHVTAPQTHMNNRAVGWPRGKTLGGSTAMNAMYLVRPAKEEMDAWEALINPDDKNAKGYGTWNWETMFSYMKRAENFTAPRPDISSVIDIKYDASTHGSGGPMEISYPAVFINTVANWTRALAAAGIPEQASPNGGVTMGGFIAPSSINPANLTRSYARSAYIDNLAPRPNLHILAENSALRIVFAETKDGAGDMIAKAVEFAKSADVGRVTVGARKEVLLAGGPVGSPKVLMHSGVGPKDMLDAAGVQVKLDLPGVGQHLQDHMTAGVEYKAVSETAGDLAATNSDFAKSPEFLSCINDAVAFSNITSLFGEAGAAGFKTAITNELANLTALVPSTNAEVIAGQKALYELNLAKFYDNTAQMEFLMSIITPGIVGIQAAMQHPYSVGRLYINSSNPFDEPVIDPNYFSHFADLTLLRQGIRLTRAIGAAYGPSLGEELSPGPAIQSDEQLDAWLLDRAGTQYHPTGSCAMLPRTLGGVVDSSLRVYGLANVRVVDSSVFPFEFAAHLASATYGVAEQAAVLIKTESFTVPASAAYDQSSSGGKSGASSLSAPSYALAFLAALAAALLSIS</sequence>
<evidence type="ECO:0000256" key="9">
    <source>
        <dbReference type="ARBA" id="ARBA00023002"/>
    </source>
</evidence>
<dbReference type="EC" id="1.1.99.29" evidence="5"/>
<dbReference type="GO" id="GO:0033718">
    <property type="term" value="F:pyranose dehydrogenase (acceptor) activity"/>
    <property type="evidence" value="ECO:0007669"/>
    <property type="project" value="UniProtKB-EC"/>
</dbReference>
<comment type="catalytic activity">
    <reaction evidence="15">
        <text>a pyranoside + acceptor = a pyranosid-3,4-diulose + reduced acceptor.</text>
        <dbReference type="EC" id="1.1.99.29"/>
    </reaction>
</comment>
<dbReference type="PANTHER" id="PTHR11552:SF218">
    <property type="entry name" value="GLUCOSE-METHANOL-CHOLINE OXIDOREDUCTASE N-TERMINAL DOMAIN-CONTAINING PROTEIN"/>
    <property type="match status" value="1"/>
</dbReference>
<comment type="subcellular location">
    <subcellularLocation>
        <location evidence="2">Secreted</location>
    </subcellularLocation>
</comment>
<evidence type="ECO:0000256" key="15">
    <source>
        <dbReference type="ARBA" id="ARBA00034059"/>
    </source>
</evidence>
<evidence type="ECO:0000256" key="1">
    <source>
        <dbReference type="ARBA" id="ARBA00001974"/>
    </source>
</evidence>
<gene>
    <name evidence="19" type="ORF">D9619_006854</name>
</gene>
<dbReference type="OrthoDB" id="269227at2759"/>
<feature type="domain" description="Glucose-methanol-choline oxidoreductase N-terminal" evidence="18">
    <location>
        <begin position="327"/>
        <end position="341"/>
    </location>
</feature>
<comment type="catalytic activity">
    <reaction evidence="13">
        <text>pyranose + acceptor = pyranos-3-ulose + reduced acceptor.</text>
        <dbReference type="EC" id="1.1.99.29"/>
    </reaction>
</comment>
<dbReference type="SUPFAM" id="SSF54373">
    <property type="entry name" value="FAD-linked reductases, C-terminal domain"/>
    <property type="match status" value="1"/>
</dbReference>
<keyword evidence="20" id="KW-1185">Reference proteome</keyword>
<dbReference type="PROSITE" id="PS00624">
    <property type="entry name" value="GMC_OXRED_2"/>
    <property type="match status" value="1"/>
</dbReference>
<dbReference type="GO" id="GO:0050660">
    <property type="term" value="F:flavin adenine dinucleotide binding"/>
    <property type="evidence" value="ECO:0007669"/>
    <property type="project" value="InterPro"/>
</dbReference>
<dbReference type="Pfam" id="PF05199">
    <property type="entry name" value="GMC_oxred_C"/>
    <property type="match status" value="1"/>
</dbReference>
<dbReference type="InterPro" id="IPR036188">
    <property type="entry name" value="FAD/NAD-bd_sf"/>
</dbReference>
<dbReference type="SUPFAM" id="SSF51905">
    <property type="entry name" value="FAD/NAD(P)-binding domain"/>
    <property type="match status" value="1"/>
</dbReference>
<feature type="signal peptide" evidence="17">
    <location>
        <begin position="1"/>
        <end position="22"/>
    </location>
</feature>
<reference evidence="19 20" key="1">
    <citation type="journal article" date="2020" name="ISME J.">
        <title>Uncovering the hidden diversity of litter-decomposition mechanisms in mushroom-forming fungi.</title>
        <authorList>
            <person name="Floudas D."/>
            <person name="Bentzer J."/>
            <person name="Ahren D."/>
            <person name="Johansson T."/>
            <person name="Persson P."/>
            <person name="Tunlid A."/>
        </authorList>
    </citation>
    <scope>NUCLEOTIDE SEQUENCE [LARGE SCALE GENOMIC DNA]</scope>
    <source>
        <strain evidence="19 20">CBS 101986</strain>
    </source>
</reference>
<comment type="catalytic activity">
    <reaction evidence="11">
        <text>pyranose + acceptor = pyranos-2-ulose + reduced acceptor.</text>
        <dbReference type="EC" id="1.1.99.29"/>
    </reaction>
</comment>
<feature type="chain" id="PRO_5034363810" description="pyranose dehydrogenase (acceptor)" evidence="17">
    <location>
        <begin position="23"/>
        <end position="674"/>
    </location>
</feature>
<evidence type="ECO:0000259" key="18">
    <source>
        <dbReference type="PROSITE" id="PS00624"/>
    </source>
</evidence>
<comment type="catalytic activity">
    <reaction evidence="14">
        <text>a pyranoside + acceptor = a pyranosid-3-ulose + reduced acceptor.</text>
        <dbReference type="EC" id="1.1.99.29"/>
    </reaction>
</comment>
<evidence type="ECO:0000256" key="12">
    <source>
        <dbReference type="ARBA" id="ARBA00034010"/>
    </source>
</evidence>
<dbReference type="AlphaFoldDB" id="A0A8H5B3Z9"/>
<evidence type="ECO:0000256" key="6">
    <source>
        <dbReference type="ARBA" id="ARBA00022525"/>
    </source>
</evidence>
<evidence type="ECO:0000256" key="17">
    <source>
        <dbReference type="SAM" id="SignalP"/>
    </source>
</evidence>
<comment type="cofactor">
    <cofactor evidence="1">
        <name>FAD</name>
        <dbReference type="ChEBI" id="CHEBI:57692"/>
    </cofactor>
</comment>
<comment type="function">
    <text evidence="10">Catalyzes the single-oxidation or sequential double oxidation reaction of carbohydrates primarily at carbon-2 and/or carbon-3 with the concomitant reduction of the flavin. The enzyme exhibits a broad sugar substrate specificity, oxidizing different aldopyranoses to the corresponding C-1, C-2, C-3 or C-1,2, C-2,3 and C-3,4 (di)dehydro sugars with substrate-specific regioselectivity. Accepts only a narrow range of electron acceptors such as substituted benzoquinones and complexed metal ions and reacts extremely slowly with O(2) as acceptor. May play a role in the natural recycling of plant matter by oxidizing all major monosaccharides in lignocellulose and by reducing quinone compounds or reactive radical species generated during lignin depolymerization.</text>
</comment>
<comment type="similarity">
    <text evidence="3">Belongs to the GMC oxidoreductase family.</text>
</comment>
<keyword evidence="8" id="KW-0274">FAD</keyword>
<evidence type="ECO:0000256" key="11">
    <source>
        <dbReference type="ARBA" id="ARBA00033986"/>
    </source>
</evidence>
<dbReference type="EMBL" id="JAACJJ010000042">
    <property type="protein sequence ID" value="KAF5316355.1"/>
    <property type="molecule type" value="Genomic_DNA"/>
</dbReference>
<keyword evidence="6" id="KW-0964">Secreted</keyword>
<dbReference type="InterPro" id="IPR007867">
    <property type="entry name" value="GMC_OxRtase_C"/>
</dbReference>
<evidence type="ECO:0000256" key="10">
    <source>
        <dbReference type="ARBA" id="ARBA00024699"/>
    </source>
</evidence>
<evidence type="ECO:0000256" key="14">
    <source>
        <dbReference type="ARBA" id="ARBA00034050"/>
    </source>
</evidence>
<dbReference type="InterPro" id="IPR027424">
    <property type="entry name" value="Glucose_Oxidase_domain_2"/>
</dbReference>
<dbReference type="PIRSF" id="PIRSF000137">
    <property type="entry name" value="Alcohol_oxidase"/>
    <property type="match status" value="1"/>
</dbReference>
<evidence type="ECO:0000313" key="19">
    <source>
        <dbReference type="EMBL" id="KAF5316355.1"/>
    </source>
</evidence>
<feature type="active site" description="Proton donor" evidence="16">
    <location>
        <position position="567"/>
    </location>
</feature>
<evidence type="ECO:0000256" key="16">
    <source>
        <dbReference type="PIRSR" id="PIRSR000137-1"/>
    </source>
</evidence>
<keyword evidence="7" id="KW-0285">Flavoprotein</keyword>
<comment type="caution">
    <text evidence="19">The sequence shown here is derived from an EMBL/GenBank/DDBJ whole genome shotgun (WGS) entry which is preliminary data.</text>
</comment>
<evidence type="ECO:0000256" key="8">
    <source>
        <dbReference type="ARBA" id="ARBA00022827"/>
    </source>
</evidence>
<dbReference type="PANTHER" id="PTHR11552">
    <property type="entry name" value="GLUCOSE-METHANOL-CHOLINE GMC OXIDOREDUCTASE"/>
    <property type="match status" value="1"/>
</dbReference>
<dbReference type="Proteomes" id="UP000567179">
    <property type="component" value="Unassembled WGS sequence"/>
</dbReference>
<proteinExistence type="inferred from homology"/>
<keyword evidence="9" id="KW-0560">Oxidoreductase</keyword>
<comment type="catalytic activity">
    <reaction evidence="12">
        <text>pyranose + acceptor = pyranos-2,3-diulose + reduced acceptor.</text>
        <dbReference type="EC" id="1.1.99.29"/>
    </reaction>
</comment>
<comment type="subunit">
    <text evidence="4">Monomer.</text>
</comment>
<dbReference type="Gene3D" id="4.10.450.10">
    <property type="entry name" value="Glucose Oxidase, domain 2"/>
    <property type="match status" value="1"/>
</dbReference>
<dbReference type="GO" id="GO:0005576">
    <property type="term" value="C:extracellular region"/>
    <property type="evidence" value="ECO:0007669"/>
    <property type="project" value="UniProtKB-SubCell"/>
</dbReference>
<name>A0A8H5B3Z9_9AGAR</name>
<dbReference type="Gene3D" id="3.50.50.60">
    <property type="entry name" value="FAD/NAD(P)-binding domain"/>
    <property type="match status" value="1"/>
</dbReference>
<dbReference type="InterPro" id="IPR012132">
    <property type="entry name" value="GMC_OxRdtase"/>
</dbReference>
<evidence type="ECO:0000256" key="4">
    <source>
        <dbReference type="ARBA" id="ARBA00011245"/>
    </source>
</evidence>
<dbReference type="Gene3D" id="3.30.560.10">
    <property type="entry name" value="Glucose Oxidase, domain 3"/>
    <property type="match status" value="1"/>
</dbReference>
<evidence type="ECO:0000256" key="3">
    <source>
        <dbReference type="ARBA" id="ARBA00010790"/>
    </source>
</evidence>
<evidence type="ECO:0000256" key="13">
    <source>
        <dbReference type="ARBA" id="ARBA00034029"/>
    </source>
</evidence>
<dbReference type="InterPro" id="IPR000172">
    <property type="entry name" value="GMC_OxRdtase_N"/>
</dbReference>
<dbReference type="Pfam" id="PF00732">
    <property type="entry name" value="GMC_oxred_N"/>
    <property type="match status" value="1"/>
</dbReference>